<organism evidence="1 2">
    <name type="scientific">Nelumbo nucifera</name>
    <name type="common">Sacred lotus</name>
    <dbReference type="NCBI Taxonomy" id="4432"/>
    <lineage>
        <taxon>Eukaryota</taxon>
        <taxon>Viridiplantae</taxon>
        <taxon>Streptophyta</taxon>
        <taxon>Embryophyta</taxon>
        <taxon>Tracheophyta</taxon>
        <taxon>Spermatophyta</taxon>
        <taxon>Magnoliopsida</taxon>
        <taxon>Proteales</taxon>
        <taxon>Nelumbonaceae</taxon>
        <taxon>Nelumbo</taxon>
    </lineage>
</organism>
<dbReference type="STRING" id="4432.A0A1U8AGN9"/>
<dbReference type="KEGG" id="nnu:104602787"/>
<proteinExistence type="predicted"/>
<dbReference type="GO" id="GO:0043240">
    <property type="term" value="C:Fanconi anaemia nuclear complex"/>
    <property type="evidence" value="ECO:0000318"/>
    <property type="project" value="GO_Central"/>
</dbReference>
<dbReference type="Proteomes" id="UP000189703">
    <property type="component" value="Unplaced"/>
</dbReference>
<reference evidence="2" key="1">
    <citation type="submission" date="2025-08" db="UniProtKB">
        <authorList>
            <consortium name="RefSeq"/>
        </authorList>
    </citation>
    <scope>IDENTIFICATION</scope>
</reference>
<dbReference type="FunCoup" id="A0A1U8AGN9">
    <property type="interactions" value="34"/>
</dbReference>
<dbReference type="GO" id="GO:0036297">
    <property type="term" value="P:interstrand cross-link repair"/>
    <property type="evidence" value="ECO:0007669"/>
    <property type="project" value="InterPro"/>
</dbReference>
<evidence type="ECO:0000313" key="1">
    <source>
        <dbReference type="Proteomes" id="UP000189703"/>
    </source>
</evidence>
<gene>
    <name evidence="2" type="primary">LOC104602787</name>
</gene>
<dbReference type="GeneID" id="104602787"/>
<dbReference type="OMA" id="CLYTFHI"/>
<name>A0A1U8AGN9_NELNU</name>
<evidence type="ECO:0000313" key="2">
    <source>
        <dbReference type="RefSeq" id="XP_010264901.1"/>
    </source>
</evidence>
<dbReference type="GO" id="GO:0006974">
    <property type="term" value="P:DNA damage response"/>
    <property type="evidence" value="ECO:0000318"/>
    <property type="project" value="GO_Central"/>
</dbReference>
<dbReference type="PANTHER" id="PTHR14449:SF2">
    <property type="entry name" value="FANCONI ANEMIA GROUP F PROTEIN"/>
    <property type="match status" value="1"/>
</dbReference>
<dbReference type="Pfam" id="PF11107">
    <property type="entry name" value="FANCF"/>
    <property type="match status" value="1"/>
</dbReference>
<accession>A0A1U8AGN9</accession>
<protein>
    <submittedName>
        <fullName evidence="2">Uncharacterized protein LOC104602787 isoform X1</fullName>
    </submittedName>
</protein>
<dbReference type="AlphaFoldDB" id="A0A1U8AGN9"/>
<dbReference type="InterPro" id="IPR035428">
    <property type="entry name" value="FANCF"/>
</dbReference>
<keyword evidence="1" id="KW-1185">Reference proteome</keyword>
<dbReference type="RefSeq" id="XP_010264901.1">
    <property type="nucleotide sequence ID" value="XM_010266599.1"/>
</dbReference>
<sequence length="507" mass="57236">MGWSHPDISLEDLLRLIKGFVDILILASGYQSSGLPAIWDAQNVKKVVSWGIFFENVFRRLRGLDGYEDSVKEVDAALLEMTSNPYFPQGLKRLSSATLSRARYFVFHHLLNTLPLSDAHLSAVLRAAVEMDLDDLRGGEYDCLNVYLDKLLLQTTSLNLVSEKSLPNSMTSYPDIVSSSHDQTVHGSMHNLCGTENGTDHEPLFNLSNLNSKKPCSGNHSELVIQELSKRQIAVSCISSVEIGLDILSRATNGSKCVDAGSHLLEGQLYYSNSPLRKDQFVEFAVLNRWRSGNLSYMLDKRTIRLVSGANLIFSAPKVQWLQVFDQLKISIGKFGDDLLEVIELSLLGCIASRWSCIIEYFMSVSYDVLSISKQYHEVHNLLQGRSQCLYPKEEKMESKENSILEYLTVLLSSQLHQLWKISPILAAVAIPSWSPLFKLYLSEIESQLKESSSTIRCCTCIQDGKEHKECELAERIWCLHVFHIRGSHLMFHSCNDQLFRFPACPM</sequence>
<dbReference type="eggNOG" id="ENOG502QS1T">
    <property type="taxonomic scope" value="Eukaryota"/>
</dbReference>
<dbReference type="PANTHER" id="PTHR14449">
    <property type="entry name" value="FANCONI ANEMIA GROUP F PROTEIN FANCF"/>
    <property type="match status" value="1"/>
</dbReference>
<dbReference type="OrthoDB" id="1930482at2759"/>